<evidence type="ECO:0000259" key="2">
    <source>
        <dbReference type="Pfam" id="PF13408"/>
    </source>
</evidence>
<dbReference type="Pfam" id="PF12728">
    <property type="entry name" value="HTH_17"/>
    <property type="match status" value="1"/>
</dbReference>
<protein>
    <submittedName>
        <fullName evidence="3">Helix-turn-helix domain-containing protein</fullName>
    </submittedName>
</protein>
<gene>
    <name evidence="3" type="ORF">FS320_43180</name>
</gene>
<dbReference type="InterPro" id="IPR050639">
    <property type="entry name" value="SSR_resolvase"/>
</dbReference>
<organism evidence="3 4">
    <name type="scientific">Microvirga tunisiensis</name>
    <dbReference type="NCBI Taxonomy" id="2108360"/>
    <lineage>
        <taxon>Bacteria</taxon>
        <taxon>Pseudomonadati</taxon>
        <taxon>Pseudomonadota</taxon>
        <taxon>Alphaproteobacteria</taxon>
        <taxon>Hyphomicrobiales</taxon>
        <taxon>Methylobacteriaceae</taxon>
        <taxon>Microvirga</taxon>
    </lineage>
</organism>
<dbReference type="PANTHER" id="PTHR30461:SF23">
    <property type="entry name" value="DNA RECOMBINASE-RELATED"/>
    <property type="match status" value="1"/>
</dbReference>
<evidence type="ECO:0000259" key="1">
    <source>
        <dbReference type="Pfam" id="PF12728"/>
    </source>
</evidence>
<feature type="domain" description="Recombinase zinc beta ribbon" evidence="2">
    <location>
        <begin position="113"/>
        <end position="168"/>
    </location>
</feature>
<dbReference type="EMBL" id="VOSK01000723">
    <property type="protein sequence ID" value="MPR31481.1"/>
    <property type="molecule type" value="Genomic_DNA"/>
</dbReference>
<feature type="non-terminal residue" evidence="3">
    <location>
        <position position="1"/>
    </location>
</feature>
<name>A0A5N7MX03_9HYPH</name>
<comment type="caution">
    <text evidence="3">The sequence shown here is derived from an EMBL/GenBank/DDBJ whole genome shotgun (WGS) entry which is preliminary data.</text>
</comment>
<dbReference type="PANTHER" id="PTHR30461">
    <property type="entry name" value="DNA-INVERTASE FROM LAMBDOID PROPHAGE"/>
    <property type="match status" value="1"/>
</dbReference>
<reference evidence="3 4" key="1">
    <citation type="journal article" date="2019" name="Syst. Appl. Microbiol.">
        <title>Microvirga tunisiensis sp. nov., a root nodule symbiotic bacterium isolated from Lupinus micranthus and L. luteus grown in Northern Tunisia.</title>
        <authorList>
            <person name="Msaddak A."/>
            <person name="Rejili M."/>
            <person name="Duran D."/>
            <person name="Mars M."/>
            <person name="Palacios J.M."/>
            <person name="Ruiz-Argueso T."/>
            <person name="Rey L."/>
            <person name="Imperial J."/>
        </authorList>
    </citation>
    <scope>NUCLEOTIDE SEQUENCE [LARGE SCALE GENOMIC DNA]</scope>
    <source>
        <strain evidence="3 4">Lmie10</strain>
    </source>
</reference>
<accession>A0A5N7MX03</accession>
<dbReference type="Pfam" id="PF13408">
    <property type="entry name" value="Zn_ribbon_recom"/>
    <property type="match status" value="1"/>
</dbReference>
<dbReference type="OrthoDB" id="7977255at2"/>
<dbReference type="InterPro" id="IPR041657">
    <property type="entry name" value="HTH_17"/>
</dbReference>
<dbReference type="InterPro" id="IPR025827">
    <property type="entry name" value="Zn_ribbon_recom_dom"/>
</dbReference>
<sequence length="465" mass="52480">ATVNTISRSGIGRLRLEPDDEQSSRPVLRGLGFGNGARLPDYVYGRRTYDGRLRRSGQPHSGKRFLRDPKTWKVLHQGARPAYIDWDTFERNQEQMAANRARHTGLPRGGPALLGGLVACGVCGRRMCVTYNDDGREARYACNQMATTYGAPQCQSISARPVDEQVSTLMLEALSPSAIAVSLQVAEDLELERQQRRRHWKQRLERAAYEADLARRRYEAVDPSNRLVARTLERDWETALTAHQTLESEHQRALAHEPERLTPEEQAAVHRLAEDIPALWSAASTTARDRQTIARTMLDRVVIHLQGTTERAEIACHWAGGVITRHAVIRPVRRFEQLANFDQLLARAVALRTAGTTAEQIAARLNAEGFRPAKRSAFNAPMIRRRLQRHGHGTTRPIWSGKVPRADDEEMTLQEVAEQLGAHRQTVYGWLRRGTLKGRLAQVGTRRIWLVKLADRPIARIKPSD</sequence>
<feature type="domain" description="Helix-turn-helix" evidence="1">
    <location>
        <begin position="411"/>
        <end position="454"/>
    </location>
</feature>
<dbReference type="Proteomes" id="UP000403266">
    <property type="component" value="Unassembled WGS sequence"/>
</dbReference>
<proteinExistence type="predicted"/>
<keyword evidence="4" id="KW-1185">Reference proteome</keyword>
<dbReference type="GO" id="GO:0000150">
    <property type="term" value="F:DNA strand exchange activity"/>
    <property type="evidence" value="ECO:0007669"/>
    <property type="project" value="TreeGrafter"/>
</dbReference>
<evidence type="ECO:0000313" key="3">
    <source>
        <dbReference type="EMBL" id="MPR31481.1"/>
    </source>
</evidence>
<dbReference type="RefSeq" id="WP_152718624.1">
    <property type="nucleotide sequence ID" value="NZ_VOSJ01000360.1"/>
</dbReference>
<evidence type="ECO:0000313" key="4">
    <source>
        <dbReference type="Proteomes" id="UP000403266"/>
    </source>
</evidence>
<dbReference type="AlphaFoldDB" id="A0A5N7MX03"/>